<feature type="domain" description="ABC transporter" evidence="3">
    <location>
        <begin position="163"/>
        <end position="268"/>
    </location>
</feature>
<gene>
    <name evidence="4" type="ORF">N7450_006651</name>
</gene>
<dbReference type="GO" id="GO:0016887">
    <property type="term" value="F:ATP hydrolysis activity"/>
    <property type="evidence" value="ECO:0007669"/>
    <property type="project" value="InterPro"/>
</dbReference>
<dbReference type="EMBL" id="JAQJAC010000006">
    <property type="protein sequence ID" value="KAJ5580350.1"/>
    <property type="molecule type" value="Genomic_DNA"/>
</dbReference>
<dbReference type="GO" id="GO:0016020">
    <property type="term" value="C:membrane"/>
    <property type="evidence" value="ECO:0007669"/>
    <property type="project" value="TreeGrafter"/>
</dbReference>
<dbReference type="Pfam" id="PF00005">
    <property type="entry name" value="ABC_tran"/>
    <property type="match status" value="1"/>
</dbReference>
<evidence type="ECO:0000313" key="5">
    <source>
        <dbReference type="Proteomes" id="UP001216150"/>
    </source>
</evidence>
<evidence type="ECO:0000256" key="2">
    <source>
        <dbReference type="ARBA" id="ARBA00022840"/>
    </source>
</evidence>
<keyword evidence="1" id="KW-0547">Nucleotide-binding</keyword>
<evidence type="ECO:0000256" key="1">
    <source>
        <dbReference type="ARBA" id="ARBA00022741"/>
    </source>
</evidence>
<comment type="caution">
    <text evidence="4">The sequence shown here is derived from an EMBL/GenBank/DDBJ whole genome shotgun (WGS) entry which is preliminary data.</text>
</comment>
<reference evidence="4 5" key="1">
    <citation type="journal article" date="2023" name="IMA Fungus">
        <title>Comparative genomic study of the Penicillium genus elucidates a diverse pangenome and 15 lateral gene transfer events.</title>
        <authorList>
            <person name="Petersen C."/>
            <person name="Sorensen T."/>
            <person name="Nielsen M.R."/>
            <person name="Sondergaard T.E."/>
            <person name="Sorensen J.L."/>
            <person name="Fitzpatrick D.A."/>
            <person name="Frisvad J.C."/>
            <person name="Nielsen K.L."/>
        </authorList>
    </citation>
    <scope>NUCLEOTIDE SEQUENCE [LARGE SCALE GENOMIC DNA]</scope>
    <source>
        <strain evidence="4 5">IBT 29057</strain>
    </source>
</reference>
<dbReference type="PANTHER" id="PTHR24223:SF404">
    <property type="entry name" value="ABC MULTIDRUG TRANSPORTER (EUROFUNG)-RELATED"/>
    <property type="match status" value="1"/>
</dbReference>
<dbReference type="PANTHER" id="PTHR24223">
    <property type="entry name" value="ATP-BINDING CASSETTE SUB-FAMILY C"/>
    <property type="match status" value="1"/>
</dbReference>
<dbReference type="InterPro" id="IPR003439">
    <property type="entry name" value="ABC_transporter-like_ATP-bd"/>
</dbReference>
<name>A0AAD6DFU3_9EURO</name>
<dbReference type="Proteomes" id="UP001216150">
    <property type="component" value="Unassembled WGS sequence"/>
</dbReference>
<sequence length="268" mass="29587">MLENIKAIKILGLSEKIFSVIQVLQYTEIATSAMFRKLLVGTIILCFIYGDFRGVYYNRPGLTQQFNIGHASLYLPFIDITSDNTDIDLYPGFAGSDPMLRIQEYASVPGLYDDENFHKETITEKYDNSVILQAISKAVTEERELVKFSNYSAGWKQDALPVLREIQLNILYRAITMIVGSIGSGKSTLLKSILGETLSMGGAVGRNLSLALQSETIRQNIIGVSVIDIDWYTTVVSVCGFEKDLAQLPCGDQTPVGNNGLMFSGGQK</sequence>
<dbReference type="GO" id="GO:0042626">
    <property type="term" value="F:ATPase-coupled transmembrane transporter activity"/>
    <property type="evidence" value="ECO:0007669"/>
    <property type="project" value="TreeGrafter"/>
</dbReference>
<keyword evidence="2" id="KW-0067">ATP-binding</keyword>
<dbReference type="SUPFAM" id="SSF52540">
    <property type="entry name" value="P-loop containing nucleoside triphosphate hydrolases"/>
    <property type="match status" value="1"/>
</dbReference>
<accession>A0AAD6DFU3</accession>
<keyword evidence="5" id="KW-1185">Reference proteome</keyword>
<dbReference type="GO" id="GO:0005524">
    <property type="term" value="F:ATP binding"/>
    <property type="evidence" value="ECO:0007669"/>
    <property type="project" value="UniProtKB-KW"/>
</dbReference>
<dbReference type="AlphaFoldDB" id="A0AAD6DFU3"/>
<proteinExistence type="predicted"/>
<evidence type="ECO:0000259" key="3">
    <source>
        <dbReference type="Pfam" id="PF00005"/>
    </source>
</evidence>
<organism evidence="4 5">
    <name type="scientific">Penicillium hetheringtonii</name>
    <dbReference type="NCBI Taxonomy" id="911720"/>
    <lineage>
        <taxon>Eukaryota</taxon>
        <taxon>Fungi</taxon>
        <taxon>Dikarya</taxon>
        <taxon>Ascomycota</taxon>
        <taxon>Pezizomycotina</taxon>
        <taxon>Eurotiomycetes</taxon>
        <taxon>Eurotiomycetidae</taxon>
        <taxon>Eurotiales</taxon>
        <taxon>Aspergillaceae</taxon>
        <taxon>Penicillium</taxon>
    </lineage>
</organism>
<protein>
    <submittedName>
        <fullName evidence="4">ABC transporter integral membrane type 1</fullName>
    </submittedName>
</protein>
<dbReference type="InterPro" id="IPR050173">
    <property type="entry name" value="ABC_transporter_C-like"/>
</dbReference>
<evidence type="ECO:0000313" key="4">
    <source>
        <dbReference type="EMBL" id="KAJ5580350.1"/>
    </source>
</evidence>
<dbReference type="Gene3D" id="3.40.50.300">
    <property type="entry name" value="P-loop containing nucleotide triphosphate hydrolases"/>
    <property type="match status" value="1"/>
</dbReference>
<dbReference type="InterPro" id="IPR027417">
    <property type="entry name" value="P-loop_NTPase"/>
</dbReference>